<evidence type="ECO:0000313" key="2">
    <source>
        <dbReference type="EMBL" id="MCI29697.1"/>
    </source>
</evidence>
<feature type="non-terminal residue" evidence="2">
    <location>
        <position position="97"/>
    </location>
</feature>
<feature type="region of interest" description="Disordered" evidence="1">
    <location>
        <begin position="37"/>
        <end position="69"/>
    </location>
</feature>
<dbReference type="AlphaFoldDB" id="A0A392R0C0"/>
<sequence>MELQAEEAISQREYRESNIMEPLQVRVADIRGPRIPVATTTPKSELSVQNQKDQASLSTIQKEADPEEQDYELNQVVKLEGNGASYSKQDIEESSAV</sequence>
<organism evidence="2 3">
    <name type="scientific">Trifolium medium</name>
    <dbReference type="NCBI Taxonomy" id="97028"/>
    <lineage>
        <taxon>Eukaryota</taxon>
        <taxon>Viridiplantae</taxon>
        <taxon>Streptophyta</taxon>
        <taxon>Embryophyta</taxon>
        <taxon>Tracheophyta</taxon>
        <taxon>Spermatophyta</taxon>
        <taxon>Magnoliopsida</taxon>
        <taxon>eudicotyledons</taxon>
        <taxon>Gunneridae</taxon>
        <taxon>Pentapetalae</taxon>
        <taxon>rosids</taxon>
        <taxon>fabids</taxon>
        <taxon>Fabales</taxon>
        <taxon>Fabaceae</taxon>
        <taxon>Papilionoideae</taxon>
        <taxon>50 kb inversion clade</taxon>
        <taxon>NPAAA clade</taxon>
        <taxon>Hologalegina</taxon>
        <taxon>IRL clade</taxon>
        <taxon>Trifolieae</taxon>
        <taxon>Trifolium</taxon>
    </lineage>
</organism>
<protein>
    <submittedName>
        <fullName evidence="2">K(+) efflux antiporter 3 chloroplastic-like</fullName>
    </submittedName>
</protein>
<dbReference type="Proteomes" id="UP000265520">
    <property type="component" value="Unassembled WGS sequence"/>
</dbReference>
<name>A0A392R0C0_9FABA</name>
<proteinExistence type="predicted"/>
<keyword evidence="3" id="KW-1185">Reference proteome</keyword>
<accession>A0A392R0C0</accession>
<reference evidence="2 3" key="1">
    <citation type="journal article" date="2018" name="Front. Plant Sci.">
        <title>Red Clover (Trifolium pratense) and Zigzag Clover (T. medium) - A Picture of Genomic Similarities and Differences.</title>
        <authorList>
            <person name="Dluhosova J."/>
            <person name="Istvanek J."/>
            <person name="Nedelnik J."/>
            <person name="Repkova J."/>
        </authorList>
    </citation>
    <scope>NUCLEOTIDE SEQUENCE [LARGE SCALE GENOMIC DNA]</scope>
    <source>
        <strain evidence="3">cv. 10/8</strain>
        <tissue evidence="2">Leaf</tissue>
    </source>
</reference>
<feature type="compositionally biased region" description="Polar residues" evidence="1">
    <location>
        <begin position="38"/>
        <end position="61"/>
    </location>
</feature>
<evidence type="ECO:0000313" key="3">
    <source>
        <dbReference type="Proteomes" id="UP000265520"/>
    </source>
</evidence>
<evidence type="ECO:0000256" key="1">
    <source>
        <dbReference type="SAM" id="MobiDB-lite"/>
    </source>
</evidence>
<dbReference type="EMBL" id="LXQA010174353">
    <property type="protein sequence ID" value="MCI29697.1"/>
    <property type="molecule type" value="Genomic_DNA"/>
</dbReference>
<comment type="caution">
    <text evidence="2">The sequence shown here is derived from an EMBL/GenBank/DDBJ whole genome shotgun (WGS) entry which is preliminary data.</text>
</comment>